<dbReference type="Proteomes" id="UP000238882">
    <property type="component" value="Unassembled WGS sequence"/>
</dbReference>
<dbReference type="AlphaFoldDB" id="A0A2S7WLZ4"/>
<evidence type="ECO:0000313" key="2">
    <source>
        <dbReference type="EMBL" id="PQJ78311.1"/>
    </source>
</evidence>
<dbReference type="EMBL" id="MSCN01000001">
    <property type="protein sequence ID" value="PQJ78311.1"/>
    <property type="molecule type" value="Genomic_DNA"/>
</dbReference>
<dbReference type="Pfam" id="PF01841">
    <property type="entry name" value="Transglut_core"/>
    <property type="match status" value="1"/>
</dbReference>
<accession>A0A2S7WLZ4</accession>
<reference evidence="2 3" key="1">
    <citation type="submission" date="2016-12" db="EMBL/GenBank/DDBJ databases">
        <title>Trade-off between light-utilization and light-protection in marine flavobacteria.</title>
        <authorList>
            <person name="Kumagai Y."/>
            <person name="Yoshizawa S."/>
            <person name="Kogure K."/>
            <person name="Iwasaki W."/>
        </authorList>
    </citation>
    <scope>NUCLEOTIDE SEQUENCE [LARGE SCALE GENOMIC DNA]</scope>
    <source>
        <strain evidence="2 3">NBRC 108759</strain>
    </source>
</reference>
<dbReference type="OrthoDB" id="9804872at2"/>
<dbReference type="InterPro" id="IPR002931">
    <property type="entry name" value="Transglutaminase-like"/>
</dbReference>
<dbReference type="SUPFAM" id="SSF54001">
    <property type="entry name" value="Cysteine proteinases"/>
    <property type="match status" value="1"/>
</dbReference>
<dbReference type="InterPro" id="IPR038765">
    <property type="entry name" value="Papain-like_cys_pep_sf"/>
</dbReference>
<evidence type="ECO:0000313" key="3">
    <source>
        <dbReference type="Proteomes" id="UP000238882"/>
    </source>
</evidence>
<keyword evidence="3" id="KW-1185">Reference proteome</keyword>
<gene>
    <name evidence="2" type="ORF">BTO18_03490</name>
</gene>
<dbReference type="Pfam" id="PF08379">
    <property type="entry name" value="Bact_transglu_N"/>
    <property type="match status" value="1"/>
</dbReference>
<comment type="caution">
    <text evidence="2">The sequence shown here is derived from an EMBL/GenBank/DDBJ whole genome shotgun (WGS) entry which is preliminary data.</text>
</comment>
<name>A0A2S7WLZ4_9FLAO</name>
<organism evidence="2 3">
    <name type="scientific">Polaribacter porphyrae</name>
    <dbReference type="NCBI Taxonomy" id="1137780"/>
    <lineage>
        <taxon>Bacteria</taxon>
        <taxon>Pseudomonadati</taxon>
        <taxon>Bacteroidota</taxon>
        <taxon>Flavobacteriia</taxon>
        <taxon>Flavobacteriales</taxon>
        <taxon>Flavobacteriaceae</taxon>
    </lineage>
</organism>
<dbReference type="InterPro" id="IPR013589">
    <property type="entry name" value="Bac_transglu_N"/>
</dbReference>
<protein>
    <submittedName>
        <fullName evidence="2">Transglutaminase</fullName>
    </submittedName>
</protein>
<dbReference type="PANTHER" id="PTHR33490:SF7">
    <property type="entry name" value="BLR2979 PROTEIN"/>
    <property type="match status" value="1"/>
</dbReference>
<dbReference type="PANTHER" id="PTHR33490">
    <property type="entry name" value="BLR5614 PROTEIN-RELATED"/>
    <property type="match status" value="1"/>
</dbReference>
<proteinExistence type="predicted"/>
<dbReference type="RefSeq" id="WP_105014895.1">
    <property type="nucleotide sequence ID" value="NZ_MSCN01000001.1"/>
</dbReference>
<feature type="domain" description="Transglutaminase-like" evidence="1">
    <location>
        <begin position="181"/>
        <end position="251"/>
    </location>
</feature>
<evidence type="ECO:0000259" key="1">
    <source>
        <dbReference type="SMART" id="SM00460"/>
    </source>
</evidence>
<dbReference type="Gene3D" id="3.10.620.30">
    <property type="match status" value="1"/>
</dbReference>
<dbReference type="SMART" id="SM00460">
    <property type="entry name" value="TGc"/>
    <property type="match status" value="1"/>
</dbReference>
<sequence>MIFSVVHKTTYNYANNVTYCYNLANLKPKTFDGQELLDYELEIEPKPTVIKENIDFFGNNVTHFSIEKQHKKLVVTAKSKVLRSFEHQKNAVITEACRSITLEQALLKLKVLSPENIDATQYVLDSAFIKKISDKINNYAKISFRKERSVFEATNELMKRIFTEFKFDPSFSSVATPIDEVMEAKKGVCQDFAQVAIACLRSVGMPARYVSGYIETFPPPGKEKLFGTDASHAWFSVYIPNFGWIDFDPTNNQIPKNQHIIVAYGRDYYDVPPLKGVIYGSGESTLEVSVDIRPFKNEVQQQQQQQQ</sequence>